<dbReference type="HOGENOM" id="CLU_1759528_0_0_1"/>
<keyword evidence="4" id="KW-0337">GPI-anchor biosynthesis</keyword>
<dbReference type="OrthoDB" id="28748at2759"/>
<sequence length="148" mass="16494">MNHSPMHIYDEKNHRPLDASGFNIPQWGGVVLMNNQVLPGFHALTETQVFSTFRTQLLILLGVPALPSNVDALLRKRSRENAEGSIQTLTSIAKPIDQLDNMPVGRDVRDDVLQSLEELSLVVMSEMSLSVLRTHAELWNILLGHSST</sequence>
<dbReference type="AlphaFoldDB" id="G4TX25"/>
<evidence type="ECO:0000256" key="2">
    <source>
        <dbReference type="ARBA" id="ARBA00004687"/>
    </source>
</evidence>
<keyword evidence="11" id="KW-1185">Reference proteome</keyword>
<dbReference type="InterPro" id="IPR019540">
    <property type="entry name" value="PtdIno-glycan_biosynth_class_S"/>
</dbReference>
<reference evidence="10 11" key="1">
    <citation type="journal article" date="2011" name="PLoS Pathog.">
        <title>Endophytic Life Strategies Decoded by Genome and Transcriptome Analyses of the Mutualistic Root Symbiont Piriformospora indica.</title>
        <authorList>
            <person name="Zuccaro A."/>
            <person name="Lahrmann U."/>
            <person name="Guldener U."/>
            <person name="Langen G."/>
            <person name="Pfiffi S."/>
            <person name="Biedenkopf D."/>
            <person name="Wong P."/>
            <person name="Samans B."/>
            <person name="Grimm C."/>
            <person name="Basiewicz M."/>
            <person name="Murat C."/>
            <person name="Martin F."/>
            <person name="Kogel K.H."/>
        </authorList>
    </citation>
    <scope>NUCLEOTIDE SEQUENCE [LARGE SCALE GENOMIC DNA]</scope>
    <source>
        <strain evidence="10 11">DSM 11827</strain>
    </source>
</reference>
<comment type="pathway">
    <text evidence="2">Glycolipid biosynthesis; glycosylphosphatidylinositol-anchor biosynthesis.</text>
</comment>
<evidence type="ECO:0000313" key="11">
    <source>
        <dbReference type="Proteomes" id="UP000007148"/>
    </source>
</evidence>
<dbReference type="PANTHER" id="PTHR21072:SF13">
    <property type="entry name" value="GPI TRANSAMIDASE COMPONENT PIG-S"/>
    <property type="match status" value="1"/>
</dbReference>
<evidence type="ECO:0000256" key="5">
    <source>
        <dbReference type="ARBA" id="ARBA00022692"/>
    </source>
</evidence>
<evidence type="ECO:0000256" key="6">
    <source>
        <dbReference type="ARBA" id="ARBA00022824"/>
    </source>
</evidence>
<evidence type="ECO:0000256" key="3">
    <source>
        <dbReference type="ARBA" id="ARBA00005316"/>
    </source>
</evidence>
<evidence type="ECO:0000256" key="4">
    <source>
        <dbReference type="ARBA" id="ARBA00022502"/>
    </source>
</evidence>
<dbReference type="STRING" id="1109443.G4TX25"/>
<dbReference type="GO" id="GO:0016255">
    <property type="term" value="P:attachment of GPI anchor to protein"/>
    <property type="evidence" value="ECO:0007669"/>
    <property type="project" value="InterPro"/>
</dbReference>
<keyword evidence="6" id="KW-0256">Endoplasmic reticulum</keyword>
<keyword evidence="5" id="KW-0812">Transmembrane</keyword>
<proteinExistence type="inferred from homology"/>
<dbReference type="UniPathway" id="UPA00196"/>
<evidence type="ECO:0000256" key="7">
    <source>
        <dbReference type="ARBA" id="ARBA00022989"/>
    </source>
</evidence>
<gene>
    <name evidence="10" type="ORF">PIIN_09864</name>
</gene>
<comment type="similarity">
    <text evidence="3">Belongs to the PIGS family.</text>
</comment>
<dbReference type="Proteomes" id="UP000007148">
    <property type="component" value="Unassembled WGS sequence"/>
</dbReference>
<evidence type="ECO:0000256" key="1">
    <source>
        <dbReference type="ARBA" id="ARBA00004477"/>
    </source>
</evidence>
<dbReference type="Pfam" id="PF10510">
    <property type="entry name" value="PIG-S"/>
    <property type="match status" value="1"/>
</dbReference>
<protein>
    <submittedName>
        <fullName evidence="10">Uncharacterized protein</fullName>
    </submittedName>
</protein>
<dbReference type="GO" id="GO:0006506">
    <property type="term" value="P:GPI anchor biosynthetic process"/>
    <property type="evidence" value="ECO:0007669"/>
    <property type="project" value="UniProtKB-UniPathway"/>
</dbReference>
<keyword evidence="8" id="KW-0472">Membrane</keyword>
<dbReference type="GO" id="GO:0042765">
    <property type="term" value="C:GPI-anchor transamidase complex"/>
    <property type="evidence" value="ECO:0007669"/>
    <property type="project" value="InterPro"/>
</dbReference>
<evidence type="ECO:0000256" key="9">
    <source>
        <dbReference type="ARBA" id="ARBA00023180"/>
    </source>
</evidence>
<evidence type="ECO:0000256" key="8">
    <source>
        <dbReference type="ARBA" id="ARBA00023136"/>
    </source>
</evidence>
<dbReference type="EMBL" id="CAFZ01000540">
    <property type="protein sequence ID" value="CCA75868.1"/>
    <property type="molecule type" value="Genomic_DNA"/>
</dbReference>
<keyword evidence="7" id="KW-1133">Transmembrane helix</keyword>
<keyword evidence="9" id="KW-0325">Glycoprotein</keyword>
<dbReference type="PANTHER" id="PTHR21072">
    <property type="entry name" value="GPI TRANSAMIDASE COMPONENT PIG-S"/>
    <property type="match status" value="1"/>
</dbReference>
<evidence type="ECO:0000313" key="10">
    <source>
        <dbReference type="EMBL" id="CCA75868.1"/>
    </source>
</evidence>
<comment type="caution">
    <text evidence="10">The sequence shown here is derived from an EMBL/GenBank/DDBJ whole genome shotgun (WGS) entry which is preliminary data.</text>
</comment>
<comment type="subcellular location">
    <subcellularLocation>
        <location evidence="1">Endoplasmic reticulum membrane</location>
        <topology evidence="1">Multi-pass membrane protein</topology>
    </subcellularLocation>
</comment>
<organism evidence="10 11">
    <name type="scientific">Serendipita indica (strain DSM 11827)</name>
    <name type="common">Root endophyte fungus</name>
    <name type="synonym">Piriformospora indica</name>
    <dbReference type="NCBI Taxonomy" id="1109443"/>
    <lineage>
        <taxon>Eukaryota</taxon>
        <taxon>Fungi</taxon>
        <taxon>Dikarya</taxon>
        <taxon>Basidiomycota</taxon>
        <taxon>Agaricomycotina</taxon>
        <taxon>Agaricomycetes</taxon>
        <taxon>Sebacinales</taxon>
        <taxon>Serendipitaceae</taxon>
        <taxon>Serendipita</taxon>
    </lineage>
</organism>
<name>G4TX25_SERID</name>
<dbReference type="InParanoid" id="G4TX25"/>
<accession>G4TX25</accession>